<keyword evidence="1" id="KW-0732">Signal</keyword>
<evidence type="ECO:0000256" key="1">
    <source>
        <dbReference type="SAM" id="SignalP"/>
    </source>
</evidence>
<dbReference type="EMBL" id="CAAALY010250128">
    <property type="protein sequence ID" value="VEL35568.1"/>
    <property type="molecule type" value="Genomic_DNA"/>
</dbReference>
<evidence type="ECO:0000313" key="2">
    <source>
        <dbReference type="EMBL" id="VEL35568.1"/>
    </source>
</evidence>
<reference evidence="2" key="1">
    <citation type="submission" date="2018-11" db="EMBL/GenBank/DDBJ databases">
        <authorList>
            <consortium name="Pathogen Informatics"/>
        </authorList>
    </citation>
    <scope>NUCLEOTIDE SEQUENCE</scope>
</reference>
<protein>
    <submittedName>
        <fullName evidence="2">Uncharacterized protein</fullName>
    </submittedName>
</protein>
<keyword evidence="3" id="KW-1185">Reference proteome</keyword>
<proteinExistence type="predicted"/>
<sequence>MFLYALVVMWWGFCWEDLSGHNRRQRVMDLEVGYKSEVSSFGIQPGCLKVNTVKQNTNRGNSSKPVSYSEKASVTLPDAVSVVSTDAIPTRSDHFATYRSRPETPAGVRAEKRRAELNFHLSKQDSMSFDKVNLSERQQRKAFTGTKSWTEPLLLRGRSGKREKEVGCNLKMKTQRRGSPSSLAERRAHFARLATPKLRIQVAMPPVPKGENYPD</sequence>
<comment type="caution">
    <text evidence="2">The sequence shown here is derived from an EMBL/GenBank/DDBJ whole genome shotgun (WGS) entry which is preliminary data.</text>
</comment>
<dbReference type="Proteomes" id="UP000784294">
    <property type="component" value="Unassembled WGS sequence"/>
</dbReference>
<evidence type="ECO:0000313" key="3">
    <source>
        <dbReference type="Proteomes" id="UP000784294"/>
    </source>
</evidence>
<name>A0A3S5CTH5_9PLAT</name>
<organism evidence="2 3">
    <name type="scientific">Protopolystoma xenopodis</name>
    <dbReference type="NCBI Taxonomy" id="117903"/>
    <lineage>
        <taxon>Eukaryota</taxon>
        <taxon>Metazoa</taxon>
        <taxon>Spiralia</taxon>
        <taxon>Lophotrochozoa</taxon>
        <taxon>Platyhelminthes</taxon>
        <taxon>Monogenea</taxon>
        <taxon>Polyopisthocotylea</taxon>
        <taxon>Polystomatidea</taxon>
        <taxon>Polystomatidae</taxon>
        <taxon>Protopolystoma</taxon>
    </lineage>
</organism>
<dbReference type="AlphaFoldDB" id="A0A3S5CTH5"/>
<feature type="chain" id="PRO_5018656549" evidence="1">
    <location>
        <begin position="21"/>
        <end position="215"/>
    </location>
</feature>
<gene>
    <name evidence="2" type="ORF">PXEA_LOCUS29008</name>
</gene>
<accession>A0A3S5CTH5</accession>
<feature type="signal peptide" evidence="1">
    <location>
        <begin position="1"/>
        <end position="20"/>
    </location>
</feature>